<protein>
    <submittedName>
        <fullName evidence="6">TRZ/ATZ family hydrolase</fullName>
    </submittedName>
</protein>
<comment type="similarity">
    <text evidence="1">Belongs to the metallo-dependent hydrolases superfamily. ATZ/TRZ family.</text>
</comment>
<dbReference type="GO" id="GO:0019239">
    <property type="term" value="F:deaminase activity"/>
    <property type="evidence" value="ECO:0007669"/>
    <property type="project" value="UniProtKB-ARBA"/>
</dbReference>
<dbReference type="GO" id="GO:0016814">
    <property type="term" value="F:hydrolase activity, acting on carbon-nitrogen (but not peptide) bonds, in cyclic amidines"/>
    <property type="evidence" value="ECO:0007669"/>
    <property type="project" value="UniProtKB-ARBA"/>
</dbReference>
<dbReference type="SUPFAM" id="SSF51338">
    <property type="entry name" value="Composite domain of metallo-dependent hydrolases"/>
    <property type="match status" value="1"/>
</dbReference>
<dbReference type="PANTHER" id="PTHR43794:SF11">
    <property type="entry name" value="AMIDOHYDROLASE-RELATED DOMAIN-CONTAINING PROTEIN"/>
    <property type="match status" value="1"/>
</dbReference>
<dbReference type="Proteomes" id="UP000824083">
    <property type="component" value="Unassembled WGS sequence"/>
</dbReference>
<evidence type="ECO:0000313" key="6">
    <source>
        <dbReference type="EMBL" id="HIU37990.1"/>
    </source>
</evidence>
<dbReference type="Pfam" id="PF01979">
    <property type="entry name" value="Amidohydro_1"/>
    <property type="match status" value="1"/>
</dbReference>
<dbReference type="PANTHER" id="PTHR43794">
    <property type="entry name" value="AMINOHYDROLASE SSNA-RELATED"/>
    <property type="match status" value="1"/>
</dbReference>
<keyword evidence="4" id="KW-0862">Zinc</keyword>
<dbReference type="InterPro" id="IPR006680">
    <property type="entry name" value="Amidohydro-rel"/>
</dbReference>
<evidence type="ECO:0000256" key="3">
    <source>
        <dbReference type="ARBA" id="ARBA00022801"/>
    </source>
</evidence>
<dbReference type="AlphaFoldDB" id="A0A9D1LFU7"/>
<dbReference type="InterPro" id="IPR032466">
    <property type="entry name" value="Metal_Hydrolase"/>
</dbReference>
<organism evidence="6 7">
    <name type="scientific">Candidatus Aphodousia faecigallinarum</name>
    <dbReference type="NCBI Taxonomy" id="2840677"/>
    <lineage>
        <taxon>Bacteria</taxon>
        <taxon>Pseudomonadati</taxon>
        <taxon>Pseudomonadota</taxon>
        <taxon>Betaproteobacteria</taxon>
        <taxon>Burkholderiales</taxon>
        <taxon>Sutterellaceae</taxon>
        <taxon>Sutterellaceae incertae sedis</taxon>
        <taxon>Candidatus Aphodousia</taxon>
    </lineage>
</organism>
<dbReference type="InterPro" id="IPR011059">
    <property type="entry name" value="Metal-dep_hydrolase_composite"/>
</dbReference>
<comment type="caution">
    <text evidence="6">The sequence shown here is derived from an EMBL/GenBank/DDBJ whole genome shotgun (WGS) entry which is preliminary data.</text>
</comment>
<evidence type="ECO:0000256" key="2">
    <source>
        <dbReference type="ARBA" id="ARBA00022723"/>
    </source>
</evidence>
<sequence length="436" mass="47576">MHVQTIIHAGWVMPMTYKGLVLPKHSLLIEKGKIIGLVPTSETQALEADEVYDLPEHIVLPGFVNAHTHAPMHLLRGMGADLPLMDWLQTKIWPAEGKLMSPEFCYEGSLIAAAEMLESGITCASDHYFFSEDVARGFTELGMKCSVSGIVIGFPSAMAKTTDEYIACAETLFEHFEGSDSVRVTVGPHAPYTVDDEALIKVRELAHKHNAYVHMHVDETVSEIEGSVKQFGIRPLERLKNLGLLDEHFISVHTVHADDHELELLANAGASVVHCPCSNLKLASGFSPVAKMMQLGINVAMGTDGVASNDKVDLLGETRLAAMLGKAVSNDTTQMKVSDMLYAATMGGAKALGWDDRIGSLENGKDADMIAIDLGEIDTLPVFDPAAQLLYSAGREDISHVWVNGKIVVKKQQSGRLRPLSLEKAQKITKTWQNRI</sequence>
<dbReference type="NCBIfam" id="NF006549">
    <property type="entry name" value="PRK09045.1"/>
    <property type="match status" value="1"/>
</dbReference>
<evidence type="ECO:0000259" key="5">
    <source>
        <dbReference type="Pfam" id="PF01979"/>
    </source>
</evidence>
<gene>
    <name evidence="6" type="ORF">IAC56_06950</name>
</gene>
<proteinExistence type="inferred from homology"/>
<accession>A0A9D1LFU7</accession>
<keyword evidence="2" id="KW-0479">Metal-binding</keyword>
<evidence type="ECO:0000256" key="1">
    <source>
        <dbReference type="ARBA" id="ARBA00006745"/>
    </source>
</evidence>
<feature type="domain" description="Amidohydrolase-related" evidence="5">
    <location>
        <begin position="58"/>
        <end position="408"/>
    </location>
</feature>
<dbReference type="Gene3D" id="2.30.40.10">
    <property type="entry name" value="Urease, subunit C, domain 1"/>
    <property type="match status" value="1"/>
</dbReference>
<reference evidence="6" key="2">
    <citation type="journal article" date="2021" name="PeerJ">
        <title>Extensive microbial diversity within the chicken gut microbiome revealed by metagenomics and culture.</title>
        <authorList>
            <person name="Gilroy R."/>
            <person name="Ravi A."/>
            <person name="Getino M."/>
            <person name="Pursley I."/>
            <person name="Horton D.L."/>
            <person name="Alikhan N.F."/>
            <person name="Baker D."/>
            <person name="Gharbi K."/>
            <person name="Hall N."/>
            <person name="Watson M."/>
            <person name="Adriaenssens E.M."/>
            <person name="Foster-Nyarko E."/>
            <person name="Jarju S."/>
            <person name="Secka A."/>
            <person name="Antonio M."/>
            <person name="Oren A."/>
            <person name="Chaudhuri R.R."/>
            <person name="La Ragione R."/>
            <person name="Hildebrand F."/>
            <person name="Pallen M.J."/>
        </authorList>
    </citation>
    <scope>NUCLEOTIDE SEQUENCE</scope>
    <source>
        <strain evidence="6">7463</strain>
    </source>
</reference>
<dbReference type="CDD" id="cd01298">
    <property type="entry name" value="ATZ_TRZ_like"/>
    <property type="match status" value="1"/>
</dbReference>
<keyword evidence="3 6" id="KW-0378">Hydrolase</keyword>
<dbReference type="Gene3D" id="3.20.20.140">
    <property type="entry name" value="Metal-dependent hydrolases"/>
    <property type="match status" value="1"/>
</dbReference>
<evidence type="ECO:0000256" key="4">
    <source>
        <dbReference type="ARBA" id="ARBA00022833"/>
    </source>
</evidence>
<dbReference type="FunFam" id="3.20.20.140:FF:000014">
    <property type="entry name" value="5-methylthioadenosine/S-adenosylhomocysteine deaminase"/>
    <property type="match status" value="1"/>
</dbReference>
<dbReference type="EMBL" id="DVMY01000105">
    <property type="protein sequence ID" value="HIU37990.1"/>
    <property type="molecule type" value="Genomic_DNA"/>
</dbReference>
<dbReference type="InterPro" id="IPR050287">
    <property type="entry name" value="MTA/SAH_deaminase"/>
</dbReference>
<dbReference type="GO" id="GO:0046872">
    <property type="term" value="F:metal ion binding"/>
    <property type="evidence" value="ECO:0007669"/>
    <property type="project" value="UniProtKB-KW"/>
</dbReference>
<evidence type="ECO:0000313" key="7">
    <source>
        <dbReference type="Proteomes" id="UP000824083"/>
    </source>
</evidence>
<dbReference type="SUPFAM" id="SSF51556">
    <property type="entry name" value="Metallo-dependent hydrolases"/>
    <property type="match status" value="1"/>
</dbReference>
<reference evidence="6" key="1">
    <citation type="submission" date="2020-10" db="EMBL/GenBank/DDBJ databases">
        <authorList>
            <person name="Gilroy R."/>
        </authorList>
    </citation>
    <scope>NUCLEOTIDE SEQUENCE</scope>
    <source>
        <strain evidence="6">7463</strain>
    </source>
</reference>
<name>A0A9D1LFU7_9BURK</name>